<accession>A0ABP4Y4C6</accession>
<evidence type="ECO:0000256" key="2">
    <source>
        <dbReference type="ARBA" id="ARBA00023125"/>
    </source>
</evidence>
<dbReference type="InterPro" id="IPR027417">
    <property type="entry name" value="P-loop_NTPase"/>
</dbReference>
<reference evidence="6" key="1">
    <citation type="journal article" date="2019" name="Int. J. Syst. Evol. Microbiol.">
        <title>The Global Catalogue of Microorganisms (GCM) 10K type strain sequencing project: providing services to taxonomists for standard genome sequencing and annotation.</title>
        <authorList>
            <consortium name="The Broad Institute Genomics Platform"/>
            <consortium name="The Broad Institute Genome Sequencing Center for Infectious Disease"/>
            <person name="Wu L."/>
            <person name="Ma J."/>
        </authorList>
    </citation>
    <scope>NUCLEOTIDE SEQUENCE [LARGE SCALE GENOMIC DNA]</scope>
    <source>
        <strain evidence="6">JCM 14736</strain>
    </source>
</reference>
<keyword evidence="3" id="KW-0804">Transcription</keyword>
<keyword evidence="2" id="KW-0238">DNA-binding</keyword>
<dbReference type="PANTHER" id="PTHR44688:SF16">
    <property type="entry name" value="DNA-BINDING TRANSCRIPTIONAL ACTIVATOR DEVR_DOSR"/>
    <property type="match status" value="1"/>
</dbReference>
<evidence type="ECO:0000313" key="5">
    <source>
        <dbReference type="EMBL" id="GAA1800201.1"/>
    </source>
</evidence>
<dbReference type="SUPFAM" id="SSF52540">
    <property type="entry name" value="P-loop containing nucleoside triphosphate hydrolases"/>
    <property type="match status" value="1"/>
</dbReference>
<dbReference type="InterPro" id="IPR016032">
    <property type="entry name" value="Sig_transdc_resp-reg_C-effctor"/>
</dbReference>
<dbReference type="SUPFAM" id="SSF48452">
    <property type="entry name" value="TPR-like"/>
    <property type="match status" value="1"/>
</dbReference>
<dbReference type="Gene3D" id="1.10.10.10">
    <property type="entry name" value="Winged helix-like DNA-binding domain superfamily/Winged helix DNA-binding domain"/>
    <property type="match status" value="1"/>
</dbReference>
<dbReference type="EMBL" id="BAAAOB010000006">
    <property type="protein sequence ID" value="GAA1800201.1"/>
    <property type="molecule type" value="Genomic_DNA"/>
</dbReference>
<dbReference type="Pfam" id="PF00196">
    <property type="entry name" value="GerE"/>
    <property type="match status" value="1"/>
</dbReference>
<dbReference type="PRINTS" id="PR00038">
    <property type="entry name" value="HTHLUXR"/>
</dbReference>
<keyword evidence="6" id="KW-1185">Reference proteome</keyword>
<dbReference type="InterPro" id="IPR000792">
    <property type="entry name" value="Tscrpt_reg_LuxR_C"/>
</dbReference>
<dbReference type="InterPro" id="IPR036388">
    <property type="entry name" value="WH-like_DNA-bd_sf"/>
</dbReference>
<name>A0ABP4Y4C6_9MICO</name>
<proteinExistence type="predicted"/>
<dbReference type="CDD" id="cd06170">
    <property type="entry name" value="LuxR_C_like"/>
    <property type="match status" value="1"/>
</dbReference>
<evidence type="ECO:0000256" key="3">
    <source>
        <dbReference type="ARBA" id="ARBA00023163"/>
    </source>
</evidence>
<dbReference type="PANTHER" id="PTHR44688">
    <property type="entry name" value="DNA-BINDING TRANSCRIPTIONAL ACTIVATOR DEVR_DOSR"/>
    <property type="match status" value="1"/>
</dbReference>
<evidence type="ECO:0000313" key="6">
    <source>
        <dbReference type="Proteomes" id="UP001500851"/>
    </source>
</evidence>
<dbReference type="InterPro" id="IPR011990">
    <property type="entry name" value="TPR-like_helical_dom_sf"/>
</dbReference>
<organism evidence="5 6">
    <name type="scientific">Leucobacter iarius</name>
    <dbReference type="NCBI Taxonomy" id="333963"/>
    <lineage>
        <taxon>Bacteria</taxon>
        <taxon>Bacillati</taxon>
        <taxon>Actinomycetota</taxon>
        <taxon>Actinomycetes</taxon>
        <taxon>Micrococcales</taxon>
        <taxon>Microbacteriaceae</taxon>
        <taxon>Leucobacter</taxon>
    </lineage>
</organism>
<keyword evidence="1" id="KW-0805">Transcription regulation</keyword>
<dbReference type="SMART" id="SM00421">
    <property type="entry name" value="HTH_LUXR"/>
    <property type="match status" value="1"/>
</dbReference>
<feature type="domain" description="HTH luxR-type" evidence="4">
    <location>
        <begin position="858"/>
        <end position="920"/>
    </location>
</feature>
<dbReference type="SUPFAM" id="SSF46894">
    <property type="entry name" value="C-terminal effector domain of the bipartite response regulators"/>
    <property type="match status" value="1"/>
</dbReference>
<comment type="caution">
    <text evidence="5">The sequence shown here is derived from an EMBL/GenBank/DDBJ whole genome shotgun (WGS) entry which is preliminary data.</text>
</comment>
<dbReference type="InterPro" id="IPR041664">
    <property type="entry name" value="AAA_16"/>
</dbReference>
<dbReference type="PROSITE" id="PS00622">
    <property type="entry name" value="HTH_LUXR_1"/>
    <property type="match status" value="1"/>
</dbReference>
<gene>
    <name evidence="5" type="ORF">GCM10009768_31480</name>
</gene>
<sequence>MHPAPAAIPHPALAAEDRPGAVLDAARRTRSALVAVTGLPGVGKSTWVRQLIEAGSGRARIIATTADAFEQSLPFALADKVARAAGIREGLLDAPTALDLLSAGRALLPALTRGVSSGRPLCVIVDNAQWIDDASAGVLRFVLGRVAHGGLLVVLSGHAPRVGGLAESIVAADPTAWGEVRPLAIDPLDAPEVREYASRVHGREISLRLAERIRDLSGGLPVHIDALVAGMERTAPDRSHWDEDVQFPSIPENPFHTVGTGATSAIATTVEIASVLRGSLERHELLGVAHRLGESADIAGALAAGLLVTASDQRIAPFHDLYAADVATRIDSAKRREVLTAAADALSSTHRALVCRLDAAEELDPLLLAEVRTTAAGAVSEGQPDRAIEYLRRASALADPQLRDELVVEICILAAAELVSPSVLDLLPELERMPSSPLRDLALLQTRQITGDIPWAAEFAAGLLAASVAHPDARTLELHTAMLAVMIQLTTGDYGPLPALLDRTRDLADALAAHPAAVADRRLLPLPSPAEVGLRATALLVLSTERLGLRERTAAELDALGARIGAAIDSPALSDALVCRAGHLGGIGRIAEAATDLERVARLRESGVAGWSIGHARVQQAYCAWLLGRTAEAAERLEEAIATVLDSIDVSARPLSYLLRAVLHATAGDTEGYERDLRTAAEVTVTAYDTMGVELELLAAVVRARALDRPEEVLEILSDERIGPRWLAGTSIFTYRVDALAALGRAEEADRELARLTELAGDSWEPIFGGLDWLEGRVAEAYGLHDRAIRAYRRAAKDGLPGPRAQAAFDAGRLLLASGEGEAGDRMLGIAAKGFGPLGAHDALRRISLLRDAPASEADRALGGLSGREREVAVLAGSGLTNSEIAERLYLSPATVAFHMRNVLAKLGLRSRRELRGLSR</sequence>
<dbReference type="Pfam" id="PF13191">
    <property type="entry name" value="AAA_16"/>
    <property type="match status" value="1"/>
</dbReference>
<evidence type="ECO:0000259" key="4">
    <source>
        <dbReference type="PROSITE" id="PS50043"/>
    </source>
</evidence>
<protein>
    <submittedName>
        <fullName evidence="5">LuxR family transcriptional regulator</fullName>
    </submittedName>
</protein>
<dbReference type="PROSITE" id="PS50043">
    <property type="entry name" value="HTH_LUXR_2"/>
    <property type="match status" value="1"/>
</dbReference>
<dbReference type="Proteomes" id="UP001500851">
    <property type="component" value="Unassembled WGS sequence"/>
</dbReference>
<dbReference type="RefSeq" id="WP_344033582.1">
    <property type="nucleotide sequence ID" value="NZ_BAAAOB010000006.1"/>
</dbReference>
<evidence type="ECO:0000256" key="1">
    <source>
        <dbReference type="ARBA" id="ARBA00023015"/>
    </source>
</evidence>
<dbReference type="Gene3D" id="1.25.40.10">
    <property type="entry name" value="Tetratricopeptide repeat domain"/>
    <property type="match status" value="1"/>
</dbReference>